<dbReference type="GO" id="GO:0005506">
    <property type="term" value="F:iron ion binding"/>
    <property type="evidence" value="ECO:0007669"/>
    <property type="project" value="InterPro"/>
</dbReference>
<organism evidence="2 3">
    <name type="scientific">Rhodoplanes serenus</name>
    <dbReference type="NCBI Taxonomy" id="200615"/>
    <lineage>
        <taxon>Bacteria</taxon>
        <taxon>Pseudomonadati</taxon>
        <taxon>Pseudomonadota</taxon>
        <taxon>Alphaproteobacteria</taxon>
        <taxon>Hyphomicrobiales</taxon>
        <taxon>Nitrobacteraceae</taxon>
        <taxon>Rhodoplanes</taxon>
    </lineage>
</organism>
<dbReference type="Gene3D" id="3.30.300.130">
    <property type="entry name" value="Fe-S cluster assembly (FSCA)"/>
    <property type="match status" value="1"/>
</dbReference>
<feature type="domain" description="NIF system FeS cluster assembly NifU C-terminal" evidence="1">
    <location>
        <begin position="25"/>
        <end position="88"/>
    </location>
</feature>
<evidence type="ECO:0000313" key="3">
    <source>
        <dbReference type="Proteomes" id="UP000438991"/>
    </source>
</evidence>
<dbReference type="RefSeq" id="WP_155480992.1">
    <property type="nucleotide sequence ID" value="NZ_WNKV01000018.1"/>
</dbReference>
<dbReference type="GO" id="GO:0051536">
    <property type="term" value="F:iron-sulfur cluster binding"/>
    <property type="evidence" value="ECO:0007669"/>
    <property type="project" value="InterPro"/>
</dbReference>
<name>A0A9X5AUN7_9BRAD</name>
<dbReference type="AlphaFoldDB" id="A0A9X5AUN7"/>
<dbReference type="Pfam" id="PF01106">
    <property type="entry name" value="NifU"/>
    <property type="match status" value="1"/>
</dbReference>
<dbReference type="GO" id="GO:0016226">
    <property type="term" value="P:iron-sulfur cluster assembly"/>
    <property type="evidence" value="ECO:0007669"/>
    <property type="project" value="InterPro"/>
</dbReference>
<dbReference type="EMBL" id="WNKV01000018">
    <property type="protein sequence ID" value="MTW18560.1"/>
    <property type="molecule type" value="Genomic_DNA"/>
</dbReference>
<proteinExistence type="predicted"/>
<sequence>MHGSFPSAAPIAETAAAMPLREKLIADAVEALRPNLKKHGGDCELVCIEGSTVHVRLTGSCVGCVLASVTVAGVQGRLMKALGFPIRVVSVT</sequence>
<accession>A0A9X5AUN7</accession>
<dbReference type="InterPro" id="IPR034904">
    <property type="entry name" value="FSCA_dom_sf"/>
</dbReference>
<comment type="caution">
    <text evidence="2">The sequence shown here is derived from an EMBL/GenBank/DDBJ whole genome shotgun (WGS) entry which is preliminary data.</text>
</comment>
<gene>
    <name evidence="2" type="ORF">GJ689_20370</name>
</gene>
<dbReference type="InterPro" id="IPR001075">
    <property type="entry name" value="NIF_FeS_clus_asmbl_NifU_C"/>
</dbReference>
<reference evidence="2 3" key="1">
    <citation type="submission" date="2019-11" db="EMBL/GenBank/DDBJ databases">
        <title>Whole-genome sequence of Rhodoplanes serenus DSM 18633, type strain.</title>
        <authorList>
            <person name="Kyndt J.A."/>
            <person name="Meyer T.E."/>
        </authorList>
    </citation>
    <scope>NUCLEOTIDE SEQUENCE [LARGE SCALE GENOMIC DNA]</scope>
    <source>
        <strain evidence="2 3">DSM 18633</strain>
    </source>
</reference>
<protein>
    <submittedName>
        <fullName evidence="2">NifU family protein</fullName>
    </submittedName>
</protein>
<dbReference type="SUPFAM" id="SSF117916">
    <property type="entry name" value="Fe-S cluster assembly (FSCA) domain-like"/>
    <property type="match status" value="1"/>
</dbReference>
<dbReference type="Proteomes" id="UP000438991">
    <property type="component" value="Unassembled WGS sequence"/>
</dbReference>
<evidence type="ECO:0000259" key="1">
    <source>
        <dbReference type="Pfam" id="PF01106"/>
    </source>
</evidence>
<evidence type="ECO:0000313" key="2">
    <source>
        <dbReference type="EMBL" id="MTW18560.1"/>
    </source>
</evidence>